<dbReference type="SUPFAM" id="SSF52540">
    <property type="entry name" value="P-loop containing nucleoside triphosphate hydrolases"/>
    <property type="match status" value="1"/>
</dbReference>
<accession>A0A7J7N308</accession>
<sequence length="168" mass="19071">MSNPTKIVQLPSIIQNWQSLEDLIFSIYPRLNEVCSRDNEFLTERTILSTHNEDVKAINTVALNMLPGEPIVLLAADKLEEEGIFMRPSSSEMPFLITRRQFPIRMTFAMTINKFQGQSIKYVGIDMTIAVFSHGHLYVTLSRCTSANIINVLFPPNASNYTTNLVYP</sequence>
<protein>
    <recommendedName>
        <fullName evidence="3">ATP-dependent DNA helicase</fullName>
    </recommendedName>
</protein>
<dbReference type="InterPro" id="IPR027417">
    <property type="entry name" value="P-loop_NTPase"/>
</dbReference>
<gene>
    <name evidence="1" type="ORF">GIB67_009375</name>
</gene>
<evidence type="ECO:0008006" key="3">
    <source>
        <dbReference type="Google" id="ProtNLM"/>
    </source>
</evidence>
<dbReference type="AlphaFoldDB" id="A0A7J7N308"/>
<dbReference type="EMBL" id="JACGCM010001129">
    <property type="protein sequence ID" value="KAF6161496.1"/>
    <property type="molecule type" value="Genomic_DNA"/>
</dbReference>
<dbReference type="Proteomes" id="UP000541444">
    <property type="component" value="Unassembled WGS sequence"/>
</dbReference>
<keyword evidence="2" id="KW-1185">Reference proteome</keyword>
<reference evidence="1 2" key="1">
    <citation type="journal article" date="2020" name="IScience">
        <title>Genome Sequencing of the Endangered Kingdonia uniflora (Circaeasteraceae, Ranunculales) Reveals Potential Mechanisms of Evolutionary Specialization.</title>
        <authorList>
            <person name="Sun Y."/>
            <person name="Deng T."/>
            <person name="Zhang A."/>
            <person name="Moore M.J."/>
            <person name="Landis J.B."/>
            <person name="Lin N."/>
            <person name="Zhang H."/>
            <person name="Zhang X."/>
            <person name="Huang J."/>
            <person name="Zhang X."/>
            <person name="Sun H."/>
            <person name="Wang H."/>
        </authorList>
    </citation>
    <scope>NUCLEOTIDE SEQUENCE [LARGE SCALE GENOMIC DNA]</scope>
    <source>
        <strain evidence="1">TB1705</strain>
        <tissue evidence="1">Leaf</tissue>
    </source>
</reference>
<proteinExistence type="predicted"/>
<dbReference type="PANTHER" id="PTHR10492">
    <property type="match status" value="1"/>
</dbReference>
<comment type="caution">
    <text evidence="1">The sequence shown here is derived from an EMBL/GenBank/DDBJ whole genome shotgun (WGS) entry which is preliminary data.</text>
</comment>
<organism evidence="1 2">
    <name type="scientific">Kingdonia uniflora</name>
    <dbReference type="NCBI Taxonomy" id="39325"/>
    <lineage>
        <taxon>Eukaryota</taxon>
        <taxon>Viridiplantae</taxon>
        <taxon>Streptophyta</taxon>
        <taxon>Embryophyta</taxon>
        <taxon>Tracheophyta</taxon>
        <taxon>Spermatophyta</taxon>
        <taxon>Magnoliopsida</taxon>
        <taxon>Ranunculales</taxon>
        <taxon>Circaeasteraceae</taxon>
        <taxon>Kingdonia</taxon>
    </lineage>
</organism>
<dbReference type="OrthoDB" id="1934841at2759"/>
<evidence type="ECO:0000313" key="1">
    <source>
        <dbReference type="EMBL" id="KAF6161496.1"/>
    </source>
</evidence>
<dbReference type="PANTHER" id="PTHR10492:SF57">
    <property type="entry name" value="ATP-DEPENDENT DNA HELICASE"/>
    <property type="match status" value="1"/>
</dbReference>
<evidence type="ECO:0000313" key="2">
    <source>
        <dbReference type="Proteomes" id="UP000541444"/>
    </source>
</evidence>
<dbReference type="CDD" id="cd18809">
    <property type="entry name" value="SF1_C_RecD"/>
    <property type="match status" value="1"/>
</dbReference>
<name>A0A7J7N308_9MAGN</name>